<dbReference type="PROSITE" id="PS50112">
    <property type="entry name" value="PAS"/>
    <property type="match status" value="1"/>
</dbReference>
<dbReference type="EMBL" id="PYAT01000004">
    <property type="protein sequence ID" value="PSL40747.1"/>
    <property type="molecule type" value="Genomic_DNA"/>
</dbReference>
<dbReference type="PANTHER" id="PTHR44757">
    <property type="entry name" value="DIGUANYLATE CYCLASE DGCP"/>
    <property type="match status" value="1"/>
</dbReference>
<dbReference type="CDD" id="cd01949">
    <property type="entry name" value="GGDEF"/>
    <property type="match status" value="1"/>
</dbReference>
<dbReference type="PROSITE" id="PS50887">
    <property type="entry name" value="GGDEF"/>
    <property type="match status" value="1"/>
</dbReference>
<name>A0A2P8H3G4_9BACL</name>
<dbReference type="Pfam" id="PF00563">
    <property type="entry name" value="EAL"/>
    <property type="match status" value="1"/>
</dbReference>
<dbReference type="PANTHER" id="PTHR44757:SF2">
    <property type="entry name" value="BIOFILM ARCHITECTURE MAINTENANCE PROTEIN MBAA"/>
    <property type="match status" value="1"/>
</dbReference>
<evidence type="ECO:0000259" key="4">
    <source>
        <dbReference type="PROSITE" id="PS50883"/>
    </source>
</evidence>
<dbReference type="InterPro" id="IPR029787">
    <property type="entry name" value="Nucleotide_cyclase"/>
</dbReference>
<feature type="domain" description="PAC" evidence="3">
    <location>
        <begin position="327"/>
        <end position="377"/>
    </location>
</feature>
<evidence type="ECO:0000259" key="3">
    <source>
        <dbReference type="PROSITE" id="PS50113"/>
    </source>
</evidence>
<dbReference type="SMART" id="SM00267">
    <property type="entry name" value="GGDEF"/>
    <property type="match status" value="1"/>
</dbReference>
<dbReference type="OrthoDB" id="2624050at2"/>
<feature type="transmembrane region" description="Helical" evidence="1">
    <location>
        <begin position="218"/>
        <end position="237"/>
    </location>
</feature>
<dbReference type="FunFam" id="3.30.70.270:FF:000001">
    <property type="entry name" value="Diguanylate cyclase domain protein"/>
    <property type="match status" value="1"/>
</dbReference>
<dbReference type="NCBIfam" id="TIGR00229">
    <property type="entry name" value="sensory_box"/>
    <property type="match status" value="1"/>
</dbReference>
<dbReference type="NCBIfam" id="TIGR00254">
    <property type="entry name" value="GGDEF"/>
    <property type="match status" value="1"/>
</dbReference>
<feature type="domain" description="EAL" evidence="4">
    <location>
        <begin position="550"/>
        <end position="803"/>
    </location>
</feature>
<dbReference type="SMART" id="SM00091">
    <property type="entry name" value="PAS"/>
    <property type="match status" value="1"/>
</dbReference>
<evidence type="ECO:0000259" key="2">
    <source>
        <dbReference type="PROSITE" id="PS50112"/>
    </source>
</evidence>
<dbReference type="PROSITE" id="PS50113">
    <property type="entry name" value="PAC"/>
    <property type="match status" value="1"/>
</dbReference>
<comment type="caution">
    <text evidence="7">The sequence shown here is derived from an EMBL/GenBank/DDBJ whole genome shotgun (WGS) entry which is preliminary data.</text>
</comment>
<dbReference type="CDD" id="cd00130">
    <property type="entry name" value="PAS"/>
    <property type="match status" value="1"/>
</dbReference>
<dbReference type="InterPro" id="IPR000160">
    <property type="entry name" value="GGDEF_dom"/>
</dbReference>
<dbReference type="InterPro" id="IPR000014">
    <property type="entry name" value="PAS"/>
</dbReference>
<evidence type="ECO:0000259" key="5">
    <source>
        <dbReference type="PROSITE" id="PS50887"/>
    </source>
</evidence>
<dbReference type="PROSITE" id="PS50883">
    <property type="entry name" value="EAL"/>
    <property type="match status" value="1"/>
</dbReference>
<feature type="domain" description="PAS" evidence="2">
    <location>
        <begin position="250"/>
        <end position="302"/>
    </location>
</feature>
<keyword evidence="1" id="KW-1133">Transmembrane helix</keyword>
<reference evidence="7 8" key="1">
    <citation type="submission" date="2018-03" db="EMBL/GenBank/DDBJ databases">
        <title>Genomic Encyclopedia of Type Strains, Phase III (KMG-III): the genomes of soil and plant-associated and newly described type strains.</title>
        <authorList>
            <person name="Whitman W."/>
        </authorList>
    </citation>
    <scope>NUCLEOTIDE SEQUENCE [LARGE SCALE GENOMIC DNA]</scope>
    <source>
        <strain evidence="7 8">CGMCC 1.12259</strain>
    </source>
</reference>
<dbReference type="FunFam" id="3.20.20.450:FF:000001">
    <property type="entry name" value="Cyclic di-GMP phosphodiesterase yahA"/>
    <property type="match status" value="1"/>
</dbReference>
<dbReference type="Gene3D" id="3.30.70.270">
    <property type="match status" value="1"/>
</dbReference>
<dbReference type="CDD" id="cd01948">
    <property type="entry name" value="EAL"/>
    <property type="match status" value="1"/>
</dbReference>
<feature type="transmembrane region" description="Helical" evidence="1">
    <location>
        <begin position="43"/>
        <end position="68"/>
    </location>
</feature>
<protein>
    <submittedName>
        <fullName evidence="7">PAS domain S-box-containing protein/diguanylate cyclase (GGDEF)-like protein</fullName>
    </submittedName>
</protein>
<organism evidence="7 8">
    <name type="scientific">Planomicrobium soli</name>
    <dbReference type="NCBI Taxonomy" id="1176648"/>
    <lineage>
        <taxon>Bacteria</taxon>
        <taxon>Bacillati</taxon>
        <taxon>Bacillota</taxon>
        <taxon>Bacilli</taxon>
        <taxon>Bacillales</taxon>
        <taxon>Caryophanaceae</taxon>
        <taxon>Planomicrobium</taxon>
    </lineage>
</organism>
<dbReference type="InterPro" id="IPR052155">
    <property type="entry name" value="Biofilm_reg_signaling"/>
</dbReference>
<feature type="transmembrane region" description="Helical" evidence="1">
    <location>
        <begin position="107"/>
        <end position="127"/>
    </location>
</feature>
<accession>A0A2P8H3G4</accession>
<feature type="transmembrane region" description="Helical" evidence="1">
    <location>
        <begin position="80"/>
        <end position="100"/>
    </location>
</feature>
<dbReference type="SMART" id="SM00052">
    <property type="entry name" value="EAL"/>
    <property type="match status" value="1"/>
</dbReference>
<dbReference type="Pfam" id="PF13426">
    <property type="entry name" value="PAS_9"/>
    <property type="match status" value="1"/>
</dbReference>
<dbReference type="SUPFAM" id="SSF55073">
    <property type="entry name" value="Nucleotide cyclase"/>
    <property type="match status" value="1"/>
</dbReference>
<dbReference type="InterPro" id="IPR000700">
    <property type="entry name" value="PAS-assoc_C"/>
</dbReference>
<dbReference type="InterPro" id="IPR035965">
    <property type="entry name" value="PAS-like_dom_sf"/>
</dbReference>
<proteinExistence type="predicted"/>
<dbReference type="InterPro" id="IPR035919">
    <property type="entry name" value="EAL_sf"/>
</dbReference>
<evidence type="ECO:0000256" key="1">
    <source>
        <dbReference type="PROSITE-ProRule" id="PRU00244"/>
    </source>
</evidence>
<dbReference type="RefSeq" id="WP_106532960.1">
    <property type="nucleotide sequence ID" value="NZ_PYAT01000004.1"/>
</dbReference>
<keyword evidence="1" id="KW-0472">Membrane</keyword>
<dbReference type="AlphaFoldDB" id="A0A2P8H3G4"/>
<sequence>MESISFNYDASLVTLSILVAFFSSFVALDISSRLAAASGPNQLRWIISGAAVMGLGIWAMHFIAMLAFHLSVAVSYNLPLVFLSIIPALVSSGIAFYLISTPAATRLHLFSGAFFIGMGAIAMHYLGMASMDLGADISYDPILYLLSVGMAFATSIVALSRLFYLREMQGFHWKKAASAALMSMGIAGFHYTAMEAAIFSPTIHHVSKGVALEDGKSIGYGIGTGILIILLLALGSIRIDKKLLAQREESERKFQTVIESAHDAIIVADQFGTIVHWNHGAKMIFGYEKEEVLGLDIEMIVPGRFKNVLPKGIQGYHLSKIEDVAGKIIEVTGVRKNGDEFPLEMSLSTWQTDEGTFFSSIIRDVTERKQSEEKINSLVYLDPLTGLPNRRLFHERLDQALNEAAEKENIFSLLYLDLDHFKLINDTFGHSIGDQLLVEATERLQRHATQEDLIARLGGDEFILLLPHAGRKKAANLARGLLKSFEEPFHFNGEEMFVSLSIGISRYPEDGKDQETLIKNADLALYRTKDIGRNGFHFHTSEMNEIVIRKSKLASSLRTGLENGEFVILYQPQIDLKTEKIIGVEALVRWNHPKLGTISPAEFIPLAEETGSIIPIGEYVLRKACQQSKAWQDAGLPPFRVAINISARQFTQTNLAETVKSALEESGLSPQYLELELTESIIQGSKSSIATMQELKKMGIHLSIDDFGTGYSSLSYLKLFPIDSLKIDQYFTRNIQVDSKDAALVDTIIRMGHNLNLNVIAEGVETAEQLDFLKSRLCDQAQGYYFNKPLPAEEISKIYCQKKSEYALS</sequence>
<gene>
    <name evidence="7" type="ORF">B0H99_104209</name>
</gene>
<evidence type="ECO:0000313" key="8">
    <source>
        <dbReference type="Proteomes" id="UP000242682"/>
    </source>
</evidence>
<dbReference type="SUPFAM" id="SSF55785">
    <property type="entry name" value="PYP-like sensor domain (PAS domain)"/>
    <property type="match status" value="1"/>
</dbReference>
<dbReference type="GO" id="GO:0016020">
    <property type="term" value="C:membrane"/>
    <property type="evidence" value="ECO:0007669"/>
    <property type="project" value="UniProtKB-UniRule"/>
</dbReference>
<dbReference type="InterPro" id="IPR043128">
    <property type="entry name" value="Rev_trsase/Diguanyl_cyclase"/>
</dbReference>
<keyword evidence="8" id="KW-1185">Reference proteome</keyword>
<feature type="domain" description="GGDEF" evidence="5">
    <location>
        <begin position="409"/>
        <end position="541"/>
    </location>
</feature>
<dbReference type="InterPro" id="IPR005330">
    <property type="entry name" value="MHYT_dom"/>
</dbReference>
<evidence type="ECO:0000313" key="7">
    <source>
        <dbReference type="EMBL" id="PSL40747.1"/>
    </source>
</evidence>
<feature type="transmembrane region" description="Helical" evidence="1">
    <location>
        <begin position="142"/>
        <end position="164"/>
    </location>
</feature>
<feature type="transmembrane region" description="Helical" evidence="1">
    <location>
        <begin position="12"/>
        <end position="31"/>
    </location>
</feature>
<feature type="domain" description="MHYT" evidence="6">
    <location>
        <begin position="8"/>
        <end position="200"/>
    </location>
</feature>
<dbReference type="PROSITE" id="PS50924">
    <property type="entry name" value="MHYT"/>
    <property type="match status" value="1"/>
</dbReference>
<dbReference type="Pfam" id="PF03707">
    <property type="entry name" value="MHYT"/>
    <property type="match status" value="2"/>
</dbReference>
<dbReference type="SUPFAM" id="SSF141868">
    <property type="entry name" value="EAL domain-like"/>
    <property type="match status" value="1"/>
</dbReference>
<dbReference type="Pfam" id="PF00990">
    <property type="entry name" value="GGDEF"/>
    <property type="match status" value="1"/>
</dbReference>
<dbReference type="InterPro" id="IPR001633">
    <property type="entry name" value="EAL_dom"/>
</dbReference>
<dbReference type="Gene3D" id="3.20.20.450">
    <property type="entry name" value="EAL domain"/>
    <property type="match status" value="1"/>
</dbReference>
<dbReference type="Proteomes" id="UP000242682">
    <property type="component" value="Unassembled WGS sequence"/>
</dbReference>
<dbReference type="Gene3D" id="3.30.450.20">
    <property type="entry name" value="PAS domain"/>
    <property type="match status" value="1"/>
</dbReference>
<evidence type="ECO:0000259" key="6">
    <source>
        <dbReference type="PROSITE" id="PS50924"/>
    </source>
</evidence>
<keyword evidence="1" id="KW-0812">Transmembrane</keyword>